<feature type="region of interest" description="Disordered" evidence="1">
    <location>
        <begin position="183"/>
        <end position="235"/>
    </location>
</feature>
<dbReference type="EMBL" id="BSXT01003503">
    <property type="protein sequence ID" value="GMF54447.1"/>
    <property type="molecule type" value="Genomic_DNA"/>
</dbReference>
<feature type="region of interest" description="Disordered" evidence="1">
    <location>
        <begin position="247"/>
        <end position="283"/>
    </location>
</feature>
<dbReference type="OrthoDB" id="126300at2759"/>
<evidence type="ECO:0000256" key="1">
    <source>
        <dbReference type="SAM" id="MobiDB-lite"/>
    </source>
</evidence>
<gene>
    <name evidence="2" type="ORF">Pfra01_002272600</name>
</gene>
<reference evidence="2" key="1">
    <citation type="submission" date="2023-04" db="EMBL/GenBank/DDBJ databases">
        <title>Phytophthora fragariaefolia NBRC 109709.</title>
        <authorList>
            <person name="Ichikawa N."/>
            <person name="Sato H."/>
            <person name="Tonouchi N."/>
        </authorList>
    </citation>
    <scope>NUCLEOTIDE SEQUENCE</scope>
    <source>
        <strain evidence="2">NBRC 109709</strain>
    </source>
</reference>
<accession>A0A9W6Y6P7</accession>
<name>A0A9W6Y6P7_9STRA</name>
<feature type="compositionally biased region" description="Low complexity" evidence="1">
    <location>
        <begin position="188"/>
        <end position="222"/>
    </location>
</feature>
<proteinExistence type="predicted"/>
<keyword evidence="3" id="KW-1185">Reference proteome</keyword>
<organism evidence="2 3">
    <name type="scientific">Phytophthora fragariaefolia</name>
    <dbReference type="NCBI Taxonomy" id="1490495"/>
    <lineage>
        <taxon>Eukaryota</taxon>
        <taxon>Sar</taxon>
        <taxon>Stramenopiles</taxon>
        <taxon>Oomycota</taxon>
        <taxon>Peronosporomycetes</taxon>
        <taxon>Peronosporales</taxon>
        <taxon>Peronosporaceae</taxon>
        <taxon>Phytophthora</taxon>
    </lineage>
</organism>
<dbReference type="AlphaFoldDB" id="A0A9W6Y6P7"/>
<evidence type="ECO:0000313" key="2">
    <source>
        <dbReference type="EMBL" id="GMF54447.1"/>
    </source>
</evidence>
<comment type="caution">
    <text evidence="2">The sequence shown here is derived from an EMBL/GenBank/DDBJ whole genome shotgun (WGS) entry which is preliminary data.</text>
</comment>
<evidence type="ECO:0000313" key="3">
    <source>
        <dbReference type="Proteomes" id="UP001165121"/>
    </source>
</evidence>
<sequence>MSSNDPSEVTFEKVKSNGAVVKKRVPTFRDGDWKDWLEWRLRLSEYYVFMGYAADDEEDQVAFVEDIQVLLFDEDLQQFNDTVAEESILRPTTVALVALQRLTESHSPDGTRGVILDEMSALTKTRNVSVQEYTRSFRKLGRMLNYITDNEAIPTSDVIRMYKNGMPIDWQIEVNRLSRSWENGGRGSYSRAGQSAQQQQKGKSQERGQVSRQNNQNSQSRGQPRHHRNNGNNGKYCKFCKRNNHSDAECFRNPVPPAYRPRRPNNRGSGTNKNHNNGGGDSDRAFAAMQKQVAEMAAMMQEMKRHQEEELSALRLCRQDELSVMTDDEVVDEQPPNDKRTTILAPLRQQRAPAGQKPCLETKVCIGEQTFRALLDTGCTRSSIDQRIANIVKKGLTLRRQEGSYLMANRSVQKTTHVADTSFAYQHFEQACVLGRIRIPMHVPPPPAAKVGASAPMLGPQPPVAKADKTELDVDSMVEVAVSELVEALDPLMMIDGKMLSPSERVEVEQLVEAFLHVCSGGLGKIKAKP</sequence>
<dbReference type="Proteomes" id="UP001165121">
    <property type="component" value="Unassembled WGS sequence"/>
</dbReference>
<protein>
    <submittedName>
        <fullName evidence="2">Unnamed protein product</fullName>
    </submittedName>
</protein>